<reference evidence="1 4" key="1">
    <citation type="submission" date="2016-08" db="EMBL/GenBank/DDBJ databases">
        <title>Candidatus Dactylopiibacterium carminicum genome sequence.</title>
        <authorList>
            <person name="Ramirez-Puebla S.T."/>
            <person name="Ormeno-Orrillo E."/>
            <person name="Vera-Ponce De Leon A."/>
            <person name="Luis L."/>
            <person name="Sanchez-Flores A."/>
            <person name="Monica R."/>
            <person name="Martinez-Romero E."/>
        </authorList>
    </citation>
    <scope>NUCLEOTIDE SEQUENCE [LARGE SCALE GENOMIC DNA]</scope>
    <source>
        <strain evidence="1">END1</strain>
    </source>
</reference>
<keyword evidence="4" id="KW-1185">Reference proteome</keyword>
<dbReference type="Proteomes" id="UP000216107">
    <property type="component" value="Unassembled WGS sequence"/>
</dbReference>
<accession>A0A272EY85</accession>
<evidence type="ECO:0000313" key="1">
    <source>
        <dbReference type="EMBL" id="KAF7600461.1"/>
    </source>
</evidence>
<evidence type="ECO:0000313" key="4">
    <source>
        <dbReference type="Proteomes" id="UP000623509"/>
    </source>
</evidence>
<dbReference type="EMBL" id="MDUX01000005">
    <property type="protein sequence ID" value="KAF7600461.1"/>
    <property type="molecule type" value="Genomic_DNA"/>
</dbReference>
<comment type="caution">
    <text evidence="2">The sequence shown here is derived from an EMBL/GenBank/DDBJ whole genome shotgun (WGS) entry which is preliminary data.</text>
</comment>
<dbReference type="AlphaFoldDB" id="A0A272EY85"/>
<reference evidence="2 3" key="2">
    <citation type="submission" date="2017-07" db="EMBL/GenBank/DDBJ databases">
        <title>Candidatus Dactylopiibacterium carminicum, a nitrogen-fixing symbiont of the cochineal insect Dactylopius coccus and Dactylopius opuntiae (Hemiptera: Coccoidea: Dactylopiidae).</title>
        <authorList>
            <person name="Vera A."/>
        </authorList>
    </citation>
    <scope>NUCLEOTIDE SEQUENCE [LARGE SCALE GENOMIC DNA]</scope>
    <source>
        <strain evidence="2 3">NFDCM</strain>
    </source>
</reference>
<evidence type="ECO:0000313" key="3">
    <source>
        <dbReference type="Proteomes" id="UP000216107"/>
    </source>
</evidence>
<sequence length="154" mass="17331">MRERDPARVDPVRMIECAYDVPTYLDYASVVSKDPQTLGLRKLESDNPFLYEYELATPIQVFGLETRRIAMASGALLAALDDVKPQTIAERLKIEEPIRDDAFKYMAMRVVHHTLEQVSGVKETINTVISLEVSTVITHPGKVLAGCSYRVNTF</sequence>
<proteinExistence type="predicted"/>
<evidence type="ECO:0000313" key="2">
    <source>
        <dbReference type="EMBL" id="PAS95082.1"/>
    </source>
</evidence>
<protein>
    <submittedName>
        <fullName evidence="2">Uncharacterized protein</fullName>
    </submittedName>
</protein>
<dbReference type="Proteomes" id="UP000623509">
    <property type="component" value="Unassembled WGS sequence"/>
</dbReference>
<dbReference type="EMBL" id="NMRN01000002">
    <property type="protein sequence ID" value="PAS95082.1"/>
    <property type="molecule type" value="Genomic_DNA"/>
</dbReference>
<gene>
    <name evidence="1" type="ORF">BGI27_02645</name>
    <name evidence="2" type="ORF">CGU29_01125</name>
</gene>
<name>A0A272EY85_9RHOO</name>
<organism evidence="2 3">
    <name type="scientific">Candidatus Dactylopiibacterium carminicum</name>
    <dbReference type="NCBI Taxonomy" id="857335"/>
    <lineage>
        <taxon>Bacteria</taxon>
        <taxon>Pseudomonadati</taxon>
        <taxon>Pseudomonadota</taxon>
        <taxon>Betaproteobacteria</taxon>
        <taxon>Rhodocyclales</taxon>
        <taxon>Rhodocyclaceae</taxon>
        <taxon>Candidatus Dactylopiibacterium</taxon>
    </lineage>
</organism>